<organism evidence="2 3">
    <name type="scientific">Rhodovarius crocodyli</name>
    <dbReference type="NCBI Taxonomy" id="1979269"/>
    <lineage>
        <taxon>Bacteria</taxon>
        <taxon>Pseudomonadati</taxon>
        <taxon>Pseudomonadota</taxon>
        <taxon>Alphaproteobacteria</taxon>
        <taxon>Acetobacterales</taxon>
        <taxon>Roseomonadaceae</taxon>
        <taxon>Rhodovarius</taxon>
    </lineage>
</organism>
<name>A0A437LZ97_9PROT</name>
<dbReference type="Pfam" id="PF08511">
    <property type="entry name" value="COQ9"/>
    <property type="match status" value="1"/>
</dbReference>
<keyword evidence="3" id="KW-1185">Reference proteome</keyword>
<evidence type="ECO:0000259" key="1">
    <source>
        <dbReference type="Pfam" id="PF08511"/>
    </source>
</evidence>
<proteinExistence type="predicted"/>
<protein>
    <submittedName>
        <fullName evidence="2">COQ9 family protein</fullName>
    </submittedName>
</protein>
<evidence type="ECO:0000313" key="2">
    <source>
        <dbReference type="EMBL" id="RVT90685.1"/>
    </source>
</evidence>
<dbReference type="OrthoDB" id="7201143at2"/>
<sequence>MPEDALLDRVQALVPQLGWTRRALAQAAGDEALALNAFPGGPRDAVAAMSRRADRLMVEDAGELDGLRTPARIRRLIECRLTRAEPHREAVRQAMAVLALPWNAPLGMRLVAETADAMWMAAGDTSSDISRYTRRATLVAVYSATLAFWLRQPAGNMPQVMAFLDRRLAGVARLQKSRPAA</sequence>
<dbReference type="InterPro" id="IPR013718">
    <property type="entry name" value="COQ9_C"/>
</dbReference>
<dbReference type="GO" id="GO:0006744">
    <property type="term" value="P:ubiquinone biosynthetic process"/>
    <property type="evidence" value="ECO:0007669"/>
    <property type="project" value="InterPro"/>
</dbReference>
<dbReference type="Gene3D" id="1.10.357.10">
    <property type="entry name" value="Tetracycline Repressor, domain 2"/>
    <property type="match status" value="1"/>
</dbReference>
<accession>A0A437LZ97</accession>
<dbReference type="AlphaFoldDB" id="A0A437LZ97"/>
<dbReference type="InterPro" id="IPR012762">
    <property type="entry name" value="Ubiq_biosynth_COQ9"/>
</dbReference>
<reference evidence="2 3" key="1">
    <citation type="submission" date="2019-01" db="EMBL/GenBank/DDBJ databases">
        <authorList>
            <person name="Chen W.-M."/>
        </authorList>
    </citation>
    <scope>NUCLEOTIDE SEQUENCE [LARGE SCALE GENOMIC DNA]</scope>
    <source>
        <strain evidence="2 3">CCP-6</strain>
    </source>
</reference>
<comment type="caution">
    <text evidence="2">The sequence shown here is derived from an EMBL/GenBank/DDBJ whole genome shotgun (WGS) entry which is preliminary data.</text>
</comment>
<dbReference type="GO" id="GO:0008289">
    <property type="term" value="F:lipid binding"/>
    <property type="evidence" value="ECO:0007669"/>
    <property type="project" value="InterPro"/>
</dbReference>
<dbReference type="Proteomes" id="UP000282957">
    <property type="component" value="Unassembled WGS sequence"/>
</dbReference>
<evidence type="ECO:0000313" key="3">
    <source>
        <dbReference type="Proteomes" id="UP000282957"/>
    </source>
</evidence>
<dbReference type="EMBL" id="SACL01000012">
    <property type="protein sequence ID" value="RVT90685.1"/>
    <property type="molecule type" value="Genomic_DNA"/>
</dbReference>
<feature type="domain" description="COQ9 C-terminal" evidence="1">
    <location>
        <begin position="105"/>
        <end position="174"/>
    </location>
</feature>
<dbReference type="RefSeq" id="WP_127789953.1">
    <property type="nucleotide sequence ID" value="NZ_SACL01000012.1"/>
</dbReference>
<dbReference type="NCBIfam" id="TIGR02396">
    <property type="entry name" value="diverge_rpsU"/>
    <property type="match status" value="1"/>
</dbReference>
<gene>
    <name evidence="2" type="ORF">EOD42_23060</name>
</gene>